<proteinExistence type="predicted"/>
<name>A0ABU1AR94_9BACT</name>
<keyword evidence="3" id="KW-1185">Reference proteome</keyword>
<evidence type="ECO:0000256" key="1">
    <source>
        <dbReference type="SAM" id="SignalP"/>
    </source>
</evidence>
<dbReference type="EMBL" id="JARXHW010000006">
    <property type="protein sequence ID" value="MDQ8206683.1"/>
    <property type="molecule type" value="Genomic_DNA"/>
</dbReference>
<feature type="chain" id="PRO_5046628380" description="Lipoprotein" evidence="1">
    <location>
        <begin position="29"/>
        <end position="143"/>
    </location>
</feature>
<dbReference type="Proteomes" id="UP001225316">
    <property type="component" value="Unassembled WGS sequence"/>
</dbReference>
<dbReference type="RefSeq" id="WP_308948792.1">
    <property type="nucleotide sequence ID" value="NZ_JARXHW010000006.1"/>
</dbReference>
<evidence type="ECO:0000313" key="2">
    <source>
        <dbReference type="EMBL" id="MDQ8206683.1"/>
    </source>
</evidence>
<evidence type="ECO:0008006" key="4">
    <source>
        <dbReference type="Google" id="ProtNLM"/>
    </source>
</evidence>
<protein>
    <recommendedName>
        <fullName evidence="4">Lipoprotein</fullName>
    </recommendedName>
</protein>
<evidence type="ECO:0000313" key="3">
    <source>
        <dbReference type="Proteomes" id="UP001225316"/>
    </source>
</evidence>
<dbReference type="Gene3D" id="3.30.110.70">
    <property type="entry name" value="Hypothetical protein apc22750. Chain B"/>
    <property type="match status" value="1"/>
</dbReference>
<reference evidence="2 3" key="1">
    <citation type="submission" date="2023-04" db="EMBL/GenBank/DDBJ databases">
        <title>A novel bacteria isolated from coastal sediment.</title>
        <authorList>
            <person name="Liu X.-J."/>
            <person name="Du Z.-J."/>
        </authorList>
    </citation>
    <scope>NUCLEOTIDE SEQUENCE [LARGE SCALE GENOMIC DNA]</scope>
    <source>
        <strain evidence="2 3">SDUM461003</strain>
    </source>
</reference>
<sequence>MKSRIITSSVLLTISWLLIGSACSTSSAIRTGTQQYEATNPLQVKLLTSYPLHYETLGLVEASAPKGYLRKAEHASQAALTALKKQAALMGAEAIVIKDYSSSSTPDFSVGGGSDFGVLFSSDKKHVTGEAIRFTQLETASLR</sequence>
<organism evidence="2 3">
    <name type="scientific">Thalassobacterium maritimum</name>
    <dbReference type="NCBI Taxonomy" id="3041265"/>
    <lineage>
        <taxon>Bacteria</taxon>
        <taxon>Pseudomonadati</taxon>
        <taxon>Verrucomicrobiota</taxon>
        <taxon>Opitutia</taxon>
        <taxon>Puniceicoccales</taxon>
        <taxon>Coraliomargaritaceae</taxon>
        <taxon>Thalassobacterium</taxon>
    </lineage>
</organism>
<accession>A0ABU1AR94</accession>
<keyword evidence="1" id="KW-0732">Signal</keyword>
<comment type="caution">
    <text evidence="2">The sequence shown here is derived from an EMBL/GenBank/DDBJ whole genome shotgun (WGS) entry which is preliminary data.</text>
</comment>
<gene>
    <name evidence="2" type="ORF">QEH52_04130</name>
</gene>
<dbReference type="PROSITE" id="PS51257">
    <property type="entry name" value="PROKAR_LIPOPROTEIN"/>
    <property type="match status" value="1"/>
</dbReference>
<feature type="signal peptide" evidence="1">
    <location>
        <begin position="1"/>
        <end position="28"/>
    </location>
</feature>